<reference evidence="2" key="1">
    <citation type="submission" date="2022-03" db="EMBL/GenBank/DDBJ databases">
        <authorList>
            <person name="Sayadi A."/>
        </authorList>
    </citation>
    <scope>NUCLEOTIDE SEQUENCE</scope>
</reference>
<evidence type="ECO:0000313" key="2">
    <source>
        <dbReference type="EMBL" id="CAH1968764.1"/>
    </source>
</evidence>
<organism evidence="2 3">
    <name type="scientific">Acanthoscelides obtectus</name>
    <name type="common">Bean weevil</name>
    <name type="synonym">Bruchus obtectus</name>
    <dbReference type="NCBI Taxonomy" id="200917"/>
    <lineage>
        <taxon>Eukaryota</taxon>
        <taxon>Metazoa</taxon>
        <taxon>Ecdysozoa</taxon>
        <taxon>Arthropoda</taxon>
        <taxon>Hexapoda</taxon>
        <taxon>Insecta</taxon>
        <taxon>Pterygota</taxon>
        <taxon>Neoptera</taxon>
        <taxon>Endopterygota</taxon>
        <taxon>Coleoptera</taxon>
        <taxon>Polyphaga</taxon>
        <taxon>Cucujiformia</taxon>
        <taxon>Chrysomeloidea</taxon>
        <taxon>Chrysomelidae</taxon>
        <taxon>Bruchinae</taxon>
        <taxon>Bruchini</taxon>
        <taxon>Acanthoscelides</taxon>
    </lineage>
</organism>
<dbReference type="Proteomes" id="UP001152888">
    <property type="component" value="Unassembled WGS sequence"/>
</dbReference>
<gene>
    <name evidence="2" type="ORF">ACAOBT_LOCUS8052</name>
</gene>
<accession>A0A9P0K7P3</accession>
<feature type="transmembrane region" description="Helical" evidence="1">
    <location>
        <begin position="35"/>
        <end position="59"/>
    </location>
</feature>
<evidence type="ECO:0000313" key="3">
    <source>
        <dbReference type="Proteomes" id="UP001152888"/>
    </source>
</evidence>
<feature type="transmembrane region" description="Helical" evidence="1">
    <location>
        <begin position="71"/>
        <end position="96"/>
    </location>
</feature>
<sequence length="192" mass="20455">MSPISLRVTSLSDSCTKLTSSESVKLKSRSLSLDVSSFLCNFLCFAAGTTISSLTIFFFTSGCLSRLDIRLCFNCCSSSSFCRIGVLVKISVFFFFECFLSGAAGRAVGSGFTLYGLTNFFSGVLFSLIWDIDGLLLSSRTAIGGTSACCSTCKSVTDAAMKSCSLNMLLLNGYIPVALNPDMQFFGVKANG</sequence>
<protein>
    <submittedName>
        <fullName evidence="2">Uncharacterized protein</fullName>
    </submittedName>
</protein>
<proteinExistence type="predicted"/>
<comment type="caution">
    <text evidence="2">The sequence shown here is derived from an EMBL/GenBank/DDBJ whole genome shotgun (WGS) entry which is preliminary data.</text>
</comment>
<feature type="transmembrane region" description="Helical" evidence="1">
    <location>
        <begin position="108"/>
        <end position="130"/>
    </location>
</feature>
<evidence type="ECO:0000256" key="1">
    <source>
        <dbReference type="SAM" id="Phobius"/>
    </source>
</evidence>
<name>A0A9P0K7P3_ACAOB</name>
<keyword evidence="1" id="KW-0472">Membrane</keyword>
<keyword evidence="1" id="KW-0812">Transmembrane</keyword>
<dbReference type="EMBL" id="CAKOFQ010006756">
    <property type="protein sequence ID" value="CAH1968764.1"/>
    <property type="molecule type" value="Genomic_DNA"/>
</dbReference>
<keyword evidence="1" id="KW-1133">Transmembrane helix</keyword>
<keyword evidence="3" id="KW-1185">Reference proteome</keyword>
<dbReference type="AlphaFoldDB" id="A0A9P0K7P3"/>